<proteinExistence type="predicted"/>
<comment type="caution">
    <text evidence="3">The sequence shown here is derived from an EMBL/GenBank/DDBJ whole genome shotgun (WGS) entry which is preliminary data.</text>
</comment>
<evidence type="ECO:0000313" key="4">
    <source>
        <dbReference type="Proteomes" id="UP001163046"/>
    </source>
</evidence>
<dbReference type="InterPro" id="IPR049038">
    <property type="entry name" value="ADAM10_Cys-rich"/>
</dbReference>
<gene>
    <name evidence="3" type="ORF">OS493_006043</name>
</gene>
<dbReference type="GO" id="GO:0007219">
    <property type="term" value="P:Notch signaling pathway"/>
    <property type="evidence" value="ECO:0007669"/>
    <property type="project" value="TreeGrafter"/>
</dbReference>
<dbReference type="EMBL" id="MU827779">
    <property type="protein sequence ID" value="KAJ7339637.1"/>
    <property type="molecule type" value="Genomic_DNA"/>
</dbReference>
<reference evidence="3" key="1">
    <citation type="submission" date="2023-01" db="EMBL/GenBank/DDBJ databases">
        <title>Genome assembly of the deep-sea coral Lophelia pertusa.</title>
        <authorList>
            <person name="Herrera S."/>
            <person name="Cordes E."/>
        </authorList>
    </citation>
    <scope>NUCLEOTIDE SEQUENCE</scope>
    <source>
        <strain evidence="3">USNM1676648</strain>
        <tissue evidence="3">Polyp</tissue>
    </source>
</reference>
<dbReference type="OrthoDB" id="10470305at2759"/>
<evidence type="ECO:0000259" key="2">
    <source>
        <dbReference type="Pfam" id="PF21299"/>
    </source>
</evidence>
<sequence length="217" mass="24034">MCALYGTNECECHQNSDELCHVCCNTSRGVCTSAQHFVGRVILKSPGSTCKLHRGYCDSFGVCITVDSDDELDKLKDAFKRFFSKAAMSDLWSWIKEQWYYVLVIFGGICLLVVLLKVNSGGRTSLLSLARRAIGQRNQHAGSVRTHQLSVEFNDAAGSSGIGNRNLGEADESPEYRLQLLFPDATSLDLLRAIRHSTSEQAAINRLLAQGYEMNEC</sequence>
<dbReference type="GO" id="GO:0006509">
    <property type="term" value="P:membrane protein ectodomain proteolysis"/>
    <property type="evidence" value="ECO:0007669"/>
    <property type="project" value="TreeGrafter"/>
</dbReference>
<protein>
    <recommendedName>
        <fullName evidence="2">ADAM10 cysteine-rich domain-containing protein</fullName>
    </recommendedName>
</protein>
<accession>A0A9X0CG25</accession>
<dbReference type="AlphaFoldDB" id="A0A9X0CG25"/>
<organism evidence="3 4">
    <name type="scientific">Desmophyllum pertusum</name>
    <dbReference type="NCBI Taxonomy" id="174260"/>
    <lineage>
        <taxon>Eukaryota</taxon>
        <taxon>Metazoa</taxon>
        <taxon>Cnidaria</taxon>
        <taxon>Anthozoa</taxon>
        <taxon>Hexacorallia</taxon>
        <taxon>Scleractinia</taxon>
        <taxon>Caryophylliina</taxon>
        <taxon>Caryophylliidae</taxon>
        <taxon>Desmophyllum</taxon>
    </lineage>
</organism>
<keyword evidence="1" id="KW-0812">Transmembrane</keyword>
<evidence type="ECO:0000313" key="3">
    <source>
        <dbReference type="EMBL" id="KAJ7339637.1"/>
    </source>
</evidence>
<keyword evidence="1" id="KW-1133">Transmembrane helix</keyword>
<dbReference type="GO" id="GO:0004222">
    <property type="term" value="F:metalloendopeptidase activity"/>
    <property type="evidence" value="ECO:0007669"/>
    <property type="project" value="TreeGrafter"/>
</dbReference>
<dbReference type="Pfam" id="PF21299">
    <property type="entry name" value="ADAM10_Cys-rich"/>
    <property type="match status" value="1"/>
</dbReference>
<name>A0A9X0CG25_9CNID</name>
<dbReference type="Proteomes" id="UP001163046">
    <property type="component" value="Unassembled WGS sequence"/>
</dbReference>
<keyword evidence="1" id="KW-0472">Membrane</keyword>
<feature type="transmembrane region" description="Helical" evidence="1">
    <location>
        <begin position="98"/>
        <end position="116"/>
    </location>
</feature>
<dbReference type="InterPro" id="IPR051489">
    <property type="entry name" value="ADAM_Metalloproteinase"/>
</dbReference>
<feature type="domain" description="ADAM10 cysteine-rich" evidence="2">
    <location>
        <begin position="18"/>
        <end position="63"/>
    </location>
</feature>
<dbReference type="PANTHER" id="PTHR45702:SF2">
    <property type="entry name" value="KUZBANIAN, ISOFORM A"/>
    <property type="match status" value="1"/>
</dbReference>
<dbReference type="GO" id="GO:0005886">
    <property type="term" value="C:plasma membrane"/>
    <property type="evidence" value="ECO:0007669"/>
    <property type="project" value="TreeGrafter"/>
</dbReference>
<keyword evidence="4" id="KW-1185">Reference proteome</keyword>
<evidence type="ECO:0000256" key="1">
    <source>
        <dbReference type="SAM" id="Phobius"/>
    </source>
</evidence>
<dbReference type="PANTHER" id="PTHR45702">
    <property type="entry name" value="ADAM10/ADAM17 METALLOPEPTIDASE FAMILY MEMBER"/>
    <property type="match status" value="1"/>
</dbReference>